<dbReference type="EMBL" id="MU003778">
    <property type="protein sequence ID" value="KAF2723103.1"/>
    <property type="molecule type" value="Genomic_DNA"/>
</dbReference>
<name>A0A9P4URT0_9PEZI</name>
<organism evidence="1 2">
    <name type="scientific">Polychaeton citri CBS 116435</name>
    <dbReference type="NCBI Taxonomy" id="1314669"/>
    <lineage>
        <taxon>Eukaryota</taxon>
        <taxon>Fungi</taxon>
        <taxon>Dikarya</taxon>
        <taxon>Ascomycota</taxon>
        <taxon>Pezizomycotina</taxon>
        <taxon>Dothideomycetes</taxon>
        <taxon>Dothideomycetidae</taxon>
        <taxon>Capnodiales</taxon>
        <taxon>Capnodiaceae</taxon>
        <taxon>Polychaeton</taxon>
    </lineage>
</organism>
<proteinExistence type="predicted"/>
<accession>A0A9P4URT0</accession>
<reference evidence="1" key="1">
    <citation type="journal article" date="2020" name="Stud. Mycol.">
        <title>101 Dothideomycetes genomes: a test case for predicting lifestyles and emergence of pathogens.</title>
        <authorList>
            <person name="Haridas S."/>
            <person name="Albert R."/>
            <person name="Binder M."/>
            <person name="Bloem J."/>
            <person name="Labutti K."/>
            <person name="Salamov A."/>
            <person name="Andreopoulos B."/>
            <person name="Baker S."/>
            <person name="Barry K."/>
            <person name="Bills G."/>
            <person name="Bluhm B."/>
            <person name="Cannon C."/>
            <person name="Castanera R."/>
            <person name="Culley D."/>
            <person name="Daum C."/>
            <person name="Ezra D."/>
            <person name="Gonzalez J."/>
            <person name="Henrissat B."/>
            <person name="Kuo A."/>
            <person name="Liang C."/>
            <person name="Lipzen A."/>
            <person name="Lutzoni F."/>
            <person name="Magnuson J."/>
            <person name="Mondo S."/>
            <person name="Nolan M."/>
            <person name="Ohm R."/>
            <person name="Pangilinan J."/>
            <person name="Park H.-J."/>
            <person name="Ramirez L."/>
            <person name="Alfaro M."/>
            <person name="Sun H."/>
            <person name="Tritt A."/>
            <person name="Yoshinaga Y."/>
            <person name="Zwiers L.-H."/>
            <person name="Turgeon B."/>
            <person name="Goodwin S."/>
            <person name="Spatafora J."/>
            <person name="Crous P."/>
            <person name="Grigoriev I."/>
        </authorList>
    </citation>
    <scope>NUCLEOTIDE SEQUENCE</scope>
    <source>
        <strain evidence="1">CBS 116435</strain>
    </source>
</reference>
<sequence length="283" mass="31447">MKISHHQRSLLHDDGADVVRERMEHGRETTTARSTGCRVAARRVCALRMVGCWAHSHTILITAGDDCAQWEMGRGRFKVEPASASASASASALGNPVAACRSGMGMHSPTHARTSRLRRDGSTTVHLQGGPPSSSRAQWVLGEGCMRIEDWRLSLAGHWRWRSASGGRGRVAWRKTWYGMCTVDGSCPKRRAFCISHQPRAGNRAYTIFLCTILRQVIWTRSGPPKGGRPTVDTEALTERIVRWGWALRERERERETCEAKVERKGGRAGGQRLYPSCWAGTV</sequence>
<evidence type="ECO:0000313" key="2">
    <source>
        <dbReference type="Proteomes" id="UP000799441"/>
    </source>
</evidence>
<comment type="caution">
    <text evidence="1">The sequence shown here is derived from an EMBL/GenBank/DDBJ whole genome shotgun (WGS) entry which is preliminary data.</text>
</comment>
<evidence type="ECO:0000313" key="1">
    <source>
        <dbReference type="EMBL" id="KAF2723103.1"/>
    </source>
</evidence>
<dbReference type="Proteomes" id="UP000799441">
    <property type="component" value="Unassembled WGS sequence"/>
</dbReference>
<keyword evidence="2" id="KW-1185">Reference proteome</keyword>
<gene>
    <name evidence="1" type="ORF">K431DRAFT_32672</name>
</gene>
<protein>
    <submittedName>
        <fullName evidence="1">Uncharacterized protein</fullName>
    </submittedName>
</protein>
<dbReference type="AlphaFoldDB" id="A0A9P4URT0"/>